<gene>
    <name evidence="5" type="ORF">OS493_021660</name>
</gene>
<sequence>MKRGAPPKVTAAATTAAPEPPAPAAKETPAEDKSTTPSEIPTSPPPVPYVPTKPLAEVKPGPPTPVPQPSVAMPTDIPLKGARSEHKAKMTRMRQRIGQRLKDSQNTYVMLTTFNEVDMSNISS</sequence>
<evidence type="ECO:0000256" key="2">
    <source>
        <dbReference type="ARBA" id="ARBA00007317"/>
    </source>
</evidence>
<dbReference type="EMBL" id="MU827791">
    <property type="protein sequence ID" value="KAJ7330731.1"/>
    <property type="molecule type" value="Genomic_DNA"/>
</dbReference>
<accession>A0A9W9YBC6</accession>
<feature type="region of interest" description="Disordered" evidence="4">
    <location>
        <begin position="1"/>
        <end position="90"/>
    </location>
</feature>
<organism evidence="5 6">
    <name type="scientific">Desmophyllum pertusum</name>
    <dbReference type="NCBI Taxonomy" id="174260"/>
    <lineage>
        <taxon>Eukaryota</taxon>
        <taxon>Metazoa</taxon>
        <taxon>Cnidaria</taxon>
        <taxon>Anthozoa</taxon>
        <taxon>Hexacorallia</taxon>
        <taxon>Scleractinia</taxon>
        <taxon>Caryophylliina</taxon>
        <taxon>Caryophylliidae</taxon>
        <taxon>Desmophyllum</taxon>
    </lineage>
</organism>
<evidence type="ECO:0000313" key="5">
    <source>
        <dbReference type="EMBL" id="KAJ7330731.1"/>
    </source>
</evidence>
<dbReference type="GO" id="GO:0004149">
    <property type="term" value="F:dihydrolipoyllysine-residue succinyltransferase activity"/>
    <property type="evidence" value="ECO:0007669"/>
    <property type="project" value="TreeGrafter"/>
</dbReference>
<dbReference type="PANTHER" id="PTHR43416:SF5">
    <property type="entry name" value="DIHYDROLIPOYLLYSINE-RESIDUE SUCCINYLTRANSFERASE COMPONENT OF 2-OXOGLUTARATE DEHYDROGENASE COMPLEX, MITOCHONDRIAL"/>
    <property type="match status" value="1"/>
</dbReference>
<keyword evidence="3" id="KW-0450">Lipoyl</keyword>
<comment type="caution">
    <text evidence="5">The sequence shown here is derived from an EMBL/GenBank/DDBJ whole genome shotgun (WGS) entry which is preliminary data.</text>
</comment>
<dbReference type="Proteomes" id="UP001163046">
    <property type="component" value="Unassembled WGS sequence"/>
</dbReference>
<protein>
    <submittedName>
        <fullName evidence="5">Uncharacterized protein</fullName>
    </submittedName>
</protein>
<dbReference type="PANTHER" id="PTHR43416">
    <property type="entry name" value="DIHYDROLIPOYLLYSINE-RESIDUE SUCCINYLTRANSFERASE COMPONENT OF 2-OXOGLUTARATE DEHYDROGENASE COMPLEX, MITOCHONDRIAL-RELATED"/>
    <property type="match status" value="1"/>
</dbReference>
<dbReference type="OrthoDB" id="5391403at2759"/>
<dbReference type="GO" id="GO:0005739">
    <property type="term" value="C:mitochondrion"/>
    <property type="evidence" value="ECO:0007669"/>
    <property type="project" value="TreeGrafter"/>
</dbReference>
<dbReference type="InterPro" id="IPR050537">
    <property type="entry name" value="2-oxoacid_dehydrogenase"/>
</dbReference>
<comment type="cofactor">
    <cofactor evidence="1">
        <name>(R)-lipoate</name>
        <dbReference type="ChEBI" id="CHEBI:83088"/>
    </cofactor>
</comment>
<evidence type="ECO:0000256" key="4">
    <source>
        <dbReference type="SAM" id="MobiDB-lite"/>
    </source>
</evidence>
<keyword evidence="6" id="KW-1185">Reference proteome</keyword>
<name>A0A9W9YBC6_9CNID</name>
<evidence type="ECO:0000256" key="1">
    <source>
        <dbReference type="ARBA" id="ARBA00001938"/>
    </source>
</evidence>
<dbReference type="Gene3D" id="3.30.559.10">
    <property type="entry name" value="Chloramphenicol acetyltransferase-like domain"/>
    <property type="match status" value="1"/>
</dbReference>
<dbReference type="AlphaFoldDB" id="A0A9W9YBC6"/>
<feature type="compositionally biased region" description="Pro residues" evidence="4">
    <location>
        <begin position="42"/>
        <end position="51"/>
    </location>
</feature>
<evidence type="ECO:0000313" key="6">
    <source>
        <dbReference type="Proteomes" id="UP001163046"/>
    </source>
</evidence>
<dbReference type="InterPro" id="IPR023213">
    <property type="entry name" value="CAT-like_dom_sf"/>
</dbReference>
<reference evidence="5" key="1">
    <citation type="submission" date="2023-01" db="EMBL/GenBank/DDBJ databases">
        <title>Genome assembly of the deep-sea coral Lophelia pertusa.</title>
        <authorList>
            <person name="Herrera S."/>
            <person name="Cordes E."/>
        </authorList>
    </citation>
    <scope>NUCLEOTIDE SEQUENCE</scope>
    <source>
        <strain evidence="5">USNM1676648</strain>
        <tissue evidence="5">Polyp</tissue>
    </source>
</reference>
<evidence type="ECO:0000256" key="3">
    <source>
        <dbReference type="ARBA" id="ARBA00022823"/>
    </source>
</evidence>
<dbReference type="SUPFAM" id="SSF52777">
    <property type="entry name" value="CoA-dependent acyltransferases"/>
    <property type="match status" value="1"/>
</dbReference>
<comment type="similarity">
    <text evidence="2">Belongs to the 2-oxoacid dehydrogenase family.</text>
</comment>
<dbReference type="GO" id="GO:0006099">
    <property type="term" value="P:tricarboxylic acid cycle"/>
    <property type="evidence" value="ECO:0007669"/>
    <property type="project" value="TreeGrafter"/>
</dbReference>
<feature type="compositionally biased region" description="Low complexity" evidence="4">
    <location>
        <begin position="1"/>
        <end position="17"/>
    </location>
</feature>
<proteinExistence type="inferred from homology"/>